<dbReference type="InterPro" id="IPR010610">
    <property type="entry name" value="EryCIII-like_C"/>
</dbReference>
<dbReference type="Pfam" id="PF03033">
    <property type="entry name" value="Glyco_transf_28"/>
    <property type="match status" value="1"/>
</dbReference>
<dbReference type="Gene3D" id="3.40.50.2000">
    <property type="entry name" value="Glycogen Phosphorylase B"/>
    <property type="match status" value="2"/>
</dbReference>
<dbReference type="CDD" id="cd03784">
    <property type="entry name" value="GT1_Gtf-like"/>
    <property type="match status" value="1"/>
</dbReference>
<dbReference type="EMBL" id="CP138585">
    <property type="protein sequence ID" value="WPH01443.1"/>
    <property type="molecule type" value="Genomic_DNA"/>
</dbReference>
<proteinExistence type="predicted"/>
<feature type="compositionally biased region" description="Basic and acidic residues" evidence="2">
    <location>
        <begin position="813"/>
        <end position="830"/>
    </location>
</feature>
<reference evidence="5 6" key="1">
    <citation type="submission" date="2023-11" db="EMBL/GenBank/DDBJ databases">
        <title>An acidophilic fungus is an integral part of prey digestion in a carnivorous sundew plant.</title>
        <authorList>
            <person name="Tsai I.J."/>
        </authorList>
    </citation>
    <scope>NUCLEOTIDE SEQUENCE [LARGE SCALE GENOMIC DNA]</scope>
    <source>
        <strain evidence="5">169a</strain>
    </source>
</reference>
<accession>A0AAQ3M550</accession>
<dbReference type="FunFam" id="3.40.50.2000:FF:000100">
    <property type="entry name" value="Glycosyltransferase family 1 protein"/>
    <property type="match status" value="1"/>
</dbReference>
<evidence type="ECO:0000256" key="2">
    <source>
        <dbReference type="SAM" id="MobiDB-lite"/>
    </source>
</evidence>
<dbReference type="AlphaFoldDB" id="A0AAQ3M550"/>
<dbReference type="SUPFAM" id="SSF53756">
    <property type="entry name" value="UDP-Glycosyltransferase/glycogen phosphorylase"/>
    <property type="match status" value="1"/>
</dbReference>
<keyword evidence="1" id="KW-0808">Transferase</keyword>
<dbReference type="GO" id="GO:0016906">
    <property type="term" value="F:sterol 3-beta-glucosyltransferase activity"/>
    <property type="evidence" value="ECO:0007669"/>
    <property type="project" value="UniProtKB-ARBA"/>
</dbReference>
<evidence type="ECO:0000259" key="4">
    <source>
        <dbReference type="Pfam" id="PF06722"/>
    </source>
</evidence>
<dbReference type="PANTHER" id="PTHR48050:SF5">
    <property type="entry name" value="UDP-GLUCOSE,STEROL TRANSFERASE"/>
    <property type="match status" value="1"/>
</dbReference>
<dbReference type="Proteomes" id="UP001303373">
    <property type="component" value="Chromosome 6"/>
</dbReference>
<feature type="region of interest" description="Disordered" evidence="2">
    <location>
        <begin position="813"/>
        <end position="837"/>
    </location>
</feature>
<dbReference type="InterPro" id="IPR050426">
    <property type="entry name" value="Glycosyltransferase_28"/>
</dbReference>
<organism evidence="5 6">
    <name type="scientific">Acrodontium crateriforme</name>
    <dbReference type="NCBI Taxonomy" id="150365"/>
    <lineage>
        <taxon>Eukaryota</taxon>
        <taxon>Fungi</taxon>
        <taxon>Dikarya</taxon>
        <taxon>Ascomycota</taxon>
        <taxon>Pezizomycotina</taxon>
        <taxon>Dothideomycetes</taxon>
        <taxon>Dothideomycetidae</taxon>
        <taxon>Mycosphaerellales</taxon>
        <taxon>Teratosphaeriaceae</taxon>
        <taxon>Acrodontium</taxon>
    </lineage>
</organism>
<evidence type="ECO:0000256" key="1">
    <source>
        <dbReference type="ARBA" id="ARBA00022679"/>
    </source>
</evidence>
<dbReference type="PANTHER" id="PTHR48050">
    <property type="entry name" value="STEROL 3-BETA-GLUCOSYLTRANSFERASE"/>
    <property type="match status" value="1"/>
</dbReference>
<name>A0AAQ3M550_9PEZI</name>
<gene>
    <name evidence="5" type="ORF">R9X50_00428900</name>
</gene>
<dbReference type="Pfam" id="PF06722">
    <property type="entry name" value="EryCIII-like_C"/>
    <property type="match status" value="1"/>
</dbReference>
<feature type="compositionally biased region" description="Polar residues" evidence="2">
    <location>
        <begin position="32"/>
        <end position="44"/>
    </location>
</feature>
<feature type="region of interest" description="Disordered" evidence="2">
    <location>
        <begin position="232"/>
        <end position="255"/>
    </location>
</feature>
<evidence type="ECO:0000259" key="3">
    <source>
        <dbReference type="Pfam" id="PF03033"/>
    </source>
</evidence>
<protein>
    <submittedName>
        <fullName evidence="5">UDP-Glycosyltransferase/glycogen phosphorylase</fullName>
    </submittedName>
</protein>
<feature type="compositionally biased region" description="Basic and acidic residues" evidence="2">
    <location>
        <begin position="163"/>
        <end position="175"/>
    </location>
</feature>
<feature type="domain" description="Glycosyltransferase family 28 N-terminal" evidence="3">
    <location>
        <begin position="272"/>
        <end position="345"/>
    </location>
</feature>
<dbReference type="InterPro" id="IPR002213">
    <property type="entry name" value="UDP_glucos_trans"/>
</dbReference>
<feature type="region of interest" description="Disordered" evidence="2">
    <location>
        <begin position="1"/>
        <end position="85"/>
    </location>
</feature>
<feature type="compositionally biased region" description="Basic and acidic residues" evidence="2">
    <location>
        <begin position="1186"/>
        <end position="1197"/>
    </location>
</feature>
<keyword evidence="6" id="KW-1185">Reference proteome</keyword>
<dbReference type="InterPro" id="IPR004276">
    <property type="entry name" value="GlycoTrans_28_N"/>
</dbReference>
<feature type="compositionally biased region" description="Acidic residues" evidence="2">
    <location>
        <begin position="133"/>
        <end position="147"/>
    </location>
</feature>
<feature type="region of interest" description="Disordered" evidence="2">
    <location>
        <begin position="115"/>
        <end position="185"/>
    </location>
</feature>
<feature type="compositionally biased region" description="Basic and acidic residues" evidence="2">
    <location>
        <begin position="1165"/>
        <end position="1174"/>
    </location>
</feature>
<feature type="compositionally biased region" description="Basic and acidic residues" evidence="2">
    <location>
        <begin position="1"/>
        <end position="11"/>
    </location>
</feature>
<feature type="region of interest" description="Disordered" evidence="2">
    <location>
        <begin position="1133"/>
        <end position="1224"/>
    </location>
</feature>
<feature type="compositionally biased region" description="Acidic residues" evidence="2">
    <location>
        <begin position="1215"/>
        <end position="1224"/>
    </location>
</feature>
<dbReference type="FunFam" id="3.40.50.2000:FF:000009">
    <property type="entry name" value="Sterol 3-beta-glucosyltransferase UGT80A2"/>
    <property type="match status" value="1"/>
</dbReference>
<feature type="domain" description="Erythromycin biosynthesis protein CIII-like C-terminal" evidence="4">
    <location>
        <begin position="593"/>
        <end position="701"/>
    </location>
</feature>
<dbReference type="GO" id="GO:0005975">
    <property type="term" value="P:carbohydrate metabolic process"/>
    <property type="evidence" value="ECO:0007669"/>
    <property type="project" value="InterPro"/>
</dbReference>
<evidence type="ECO:0000313" key="6">
    <source>
        <dbReference type="Proteomes" id="UP001303373"/>
    </source>
</evidence>
<sequence>MAEIDFAEKRPQRLPSPLNKDPPGANTAAAILSNSKPANANGLSVQPRPTHVSSTERWPAVRTDKEEVDQSWSPQDDVSELSFPTALRRVQTAPIDSDIRPSALRRTTTLMSSLVRKGTGAGIQDEPPAPYPFEDESDSDSSGDDEVLEKKNIPLNDQTTAGRKKEDDKQTNEQKKKNRSYSRFAVRNQYFSTKGRVSKRDGRIAISINDTAHQGYAAKALGQSIKNHLNIPHRRERGRPDATGDTPAQEGGDADSIGLSFEEIAEIPKLNIVIMVIGSRGDIQPFIKLGRILQTNYGHRVRIASHPTFREFVEKDYGLEFFSVGGDPSELMSFMVKNPGLIPNLQTIREGEIQRRRTAMGIMFDGFWNAAISNHEVDAKGQPIPRRNLPSFVADAIIANPPSMAHVHIAEKLGIPLHMMFTFPYSPTQQFPHPLANVKPQKSNADANYVNFMSYPLVEMMTWQGLGDIVNRFRVRTLGLEPVSSLWAPGALYRMRVPYTYLWSPTLVPKPRDWGKEISIAGFTFLEMSDGYKPNKDLEDFLNAGEPPVYIGFGSIVVDDPNAFTDLIFEATKRAGVRALINKGWGGFGKSNKDTPDNIFMLGNTPHDWLFPRVKAVVHHGGAGTTAAGLKYGKPTMIVPFFGDQPFWGAMVADAKAGAHKCIPYKRLTVEDLTEGIKQCLSEEAQANVQKIAESIEAEGDGAENAVKSFHASLTLSGGHSMRCSILSDRVAVWKLRNSSLRLSPVAAEILHEQGKVKWKDLKLLRHYEWNDFDGPGEPITGGIGAFTGSLYNMGEGVGMMPVRIAEHIRKHEQAVRKKQERAARREERKRAKTMTTDISKDEIPQLKREMTNGTMTSVGSIPEEHLAHLIAGDVGTGFRRTGAALLTMPNDLHVAIARGFHNAPRLWGDATVRRPVRITGISTGFKAARREFVYGIWDGWTGVGTQPVRGFRDGDSVKSKLAGLGTGIGKGLGGFVLKNISAITSPPAYIGKGMIMAVKKRTDGSPGTKNSLRRAQIIRGHKDLSALRGRGISTGTSAAGKAPEDLNSAIQRVDAGWQVYQDIWDAAEEKYGRIAANCISRYKYQRDRRRWEQVGALDNVRTADGILRAYKKGLDMDQVLRRRERVRNQAKRVLAQRKNRQREEVTSRATTSKKAHFDADDEVNGTKDAKKSGVGDPTDLVNGNHKSEAGELDALKMTDGSKSTINSNQRHEYEEDDLAGTKS</sequence>
<evidence type="ECO:0000313" key="5">
    <source>
        <dbReference type="EMBL" id="WPH01443.1"/>
    </source>
</evidence>